<dbReference type="GO" id="GO:0004373">
    <property type="term" value="F:alpha-1,4-glucan glucosyltransferase (UDP-glucose donor) activity"/>
    <property type="evidence" value="ECO:0007669"/>
    <property type="project" value="InterPro"/>
</dbReference>
<evidence type="ECO:0000313" key="10">
    <source>
        <dbReference type="EMBL" id="KUK45976.1"/>
    </source>
</evidence>
<comment type="similarity">
    <text evidence="3 7">Belongs to the glycosyltransferase 1 family. Bacterial/plant glycogen synthase subfamily.</text>
</comment>
<dbReference type="PANTHER" id="PTHR45825:SF11">
    <property type="entry name" value="ALPHA AMYLASE DOMAIN-CONTAINING PROTEIN"/>
    <property type="match status" value="1"/>
</dbReference>
<proteinExistence type="inferred from homology"/>
<sequence>MTLNVLFLTAEAEPFVKVGGLGDVAGALPDAIRNLSKTLPKSKNVDIRVVLPFHFAVKQKGFKPELLGEFGVNRSEGLVNCQVYYYDKEGLPFYLLDGDPIDEKSPVYSLEPIHDGYKFVFFSIACLGLARFLDFRVDILQANDWHTATAIYALKTREIPSPHLSKTKTILSLHNLPFMGFGVQKALTDYGLPPSEDTVLPEWARHAPLPLGLLHADRIIAVSPHYAEEILTPEFGCGLEDFLKTRKSAIKGIVNGLDIDLWDPATDKVIAQNFSIDDLSKRPINKLDLLQEFNLLQNENIPLLTLISRMDAQKGIDIALKGLKYLKDSPWQAIILGTGNPTIEQMAVDLEKEYPDRVRSIINFDGKLAHRLYAGADIFMMPSRYEPCGLSQMISMRYGCVPVARATGGLVDTITPVSRKVDGGTGFLFDRPYPSIFATTMQRAIRLYQKPTLWKKIQHNGMKINFSWENSAQKYIDTYYSLANNI</sequence>
<name>A0A101FWY2_9CHLR</name>
<comment type="function">
    <text evidence="2 7">Synthesizes alpha-1,4-glucan chains using ADP-glucose.</text>
</comment>
<feature type="domain" description="Glycosyl transferase family 1" evidence="8">
    <location>
        <begin position="294"/>
        <end position="452"/>
    </location>
</feature>
<dbReference type="GO" id="GO:0009011">
    <property type="term" value="F:alpha-1,4-glucan glucosyltransferase (ADP-glucose donor) activity"/>
    <property type="evidence" value="ECO:0007669"/>
    <property type="project" value="UniProtKB-UniRule"/>
</dbReference>
<dbReference type="PATRIC" id="fig|167964.4.peg.1168"/>
<keyword evidence="6 7" id="KW-0320">Glycogen biosynthesis</keyword>
<accession>A0A101FWY2</accession>
<keyword evidence="5 7" id="KW-0808">Transferase</keyword>
<evidence type="ECO:0000256" key="4">
    <source>
        <dbReference type="ARBA" id="ARBA00022676"/>
    </source>
</evidence>
<dbReference type="InterPro" id="IPR011835">
    <property type="entry name" value="GS/SS"/>
</dbReference>
<dbReference type="InterPro" id="IPR013534">
    <property type="entry name" value="Starch_synth_cat_dom"/>
</dbReference>
<comment type="caution">
    <text evidence="10">The sequence shown here is derived from an EMBL/GenBank/DDBJ whole genome shotgun (WGS) entry which is preliminary data.</text>
</comment>
<evidence type="ECO:0000259" key="9">
    <source>
        <dbReference type="Pfam" id="PF08323"/>
    </source>
</evidence>
<comment type="catalytic activity">
    <reaction evidence="1 7">
        <text>[(1-&gt;4)-alpha-D-glucosyl](n) + ADP-alpha-D-glucose = [(1-&gt;4)-alpha-D-glucosyl](n+1) + ADP + H(+)</text>
        <dbReference type="Rhea" id="RHEA:18189"/>
        <dbReference type="Rhea" id="RHEA-COMP:9584"/>
        <dbReference type="Rhea" id="RHEA-COMP:9587"/>
        <dbReference type="ChEBI" id="CHEBI:15378"/>
        <dbReference type="ChEBI" id="CHEBI:15444"/>
        <dbReference type="ChEBI" id="CHEBI:57498"/>
        <dbReference type="ChEBI" id="CHEBI:456216"/>
        <dbReference type="EC" id="2.4.1.21"/>
    </reaction>
</comment>
<evidence type="ECO:0000256" key="1">
    <source>
        <dbReference type="ARBA" id="ARBA00001478"/>
    </source>
</evidence>
<dbReference type="GO" id="GO:0005978">
    <property type="term" value="P:glycogen biosynthetic process"/>
    <property type="evidence" value="ECO:0007669"/>
    <property type="project" value="UniProtKB-UniRule"/>
</dbReference>
<dbReference type="PANTHER" id="PTHR45825">
    <property type="entry name" value="GRANULE-BOUND STARCH SYNTHASE 1, CHLOROPLASTIC/AMYLOPLASTIC"/>
    <property type="match status" value="1"/>
</dbReference>
<dbReference type="SUPFAM" id="SSF53756">
    <property type="entry name" value="UDP-Glycosyltransferase/glycogen phosphorylase"/>
    <property type="match status" value="1"/>
</dbReference>
<dbReference type="Pfam" id="PF00534">
    <property type="entry name" value="Glycos_transf_1"/>
    <property type="match status" value="1"/>
</dbReference>
<evidence type="ECO:0000259" key="8">
    <source>
        <dbReference type="Pfam" id="PF00534"/>
    </source>
</evidence>
<dbReference type="AlphaFoldDB" id="A0A101FWY2"/>
<evidence type="ECO:0000256" key="7">
    <source>
        <dbReference type="HAMAP-Rule" id="MF_00484"/>
    </source>
</evidence>
<feature type="binding site" evidence="7">
    <location>
        <position position="17"/>
    </location>
    <ligand>
        <name>ADP-alpha-D-glucose</name>
        <dbReference type="ChEBI" id="CHEBI:57498"/>
    </ligand>
</feature>
<dbReference type="EC" id="2.4.1.21" evidence="7"/>
<dbReference type="NCBIfam" id="TIGR02095">
    <property type="entry name" value="glgA"/>
    <property type="match status" value="1"/>
</dbReference>
<reference evidence="10 11" key="1">
    <citation type="journal article" date="2015" name="MBio">
        <title>Genome-Resolved Metagenomic Analysis Reveals Roles for Candidate Phyla and Other Microbial Community Members in Biogeochemical Transformations in Oil Reservoirs.</title>
        <authorList>
            <person name="Hu P."/>
            <person name="Tom L."/>
            <person name="Singh A."/>
            <person name="Thomas B.C."/>
            <person name="Baker B.J."/>
            <person name="Piceno Y.M."/>
            <person name="Andersen G.L."/>
            <person name="Banfield J.F."/>
        </authorList>
    </citation>
    <scope>NUCLEOTIDE SEQUENCE [LARGE SCALE GENOMIC DNA]</scope>
    <source>
        <strain evidence="10">46_16</strain>
    </source>
</reference>
<dbReference type="CDD" id="cd03791">
    <property type="entry name" value="GT5_Glycogen_synthase_DULL1-like"/>
    <property type="match status" value="1"/>
</dbReference>
<dbReference type="HAMAP" id="MF_00484">
    <property type="entry name" value="Glycogen_synth"/>
    <property type="match status" value="1"/>
</dbReference>
<comment type="pathway">
    <text evidence="7">Glycan biosynthesis; glycogen biosynthesis.</text>
</comment>
<evidence type="ECO:0000313" key="11">
    <source>
        <dbReference type="Proteomes" id="UP000064249"/>
    </source>
</evidence>
<gene>
    <name evidence="7" type="primary">glgA</name>
    <name evidence="10" type="ORF">XD73_1150</name>
</gene>
<dbReference type="UniPathway" id="UPA00164"/>
<dbReference type="EMBL" id="LGFU01000100">
    <property type="protein sequence ID" value="KUK45976.1"/>
    <property type="molecule type" value="Genomic_DNA"/>
</dbReference>
<dbReference type="InterPro" id="IPR001296">
    <property type="entry name" value="Glyco_trans_1"/>
</dbReference>
<evidence type="ECO:0000256" key="5">
    <source>
        <dbReference type="ARBA" id="ARBA00022679"/>
    </source>
</evidence>
<dbReference type="Proteomes" id="UP000064249">
    <property type="component" value="Unassembled WGS sequence"/>
</dbReference>
<evidence type="ECO:0000256" key="2">
    <source>
        <dbReference type="ARBA" id="ARBA00002764"/>
    </source>
</evidence>
<keyword evidence="4 7" id="KW-0328">Glycosyltransferase</keyword>
<organism evidence="10 11">
    <name type="scientific">Anaerolinea thermophila</name>
    <dbReference type="NCBI Taxonomy" id="167964"/>
    <lineage>
        <taxon>Bacteria</taxon>
        <taxon>Bacillati</taxon>
        <taxon>Chloroflexota</taxon>
        <taxon>Anaerolineae</taxon>
        <taxon>Anaerolineales</taxon>
        <taxon>Anaerolineaceae</taxon>
        <taxon>Anaerolinea</taxon>
    </lineage>
</organism>
<dbReference type="Gene3D" id="3.40.50.2000">
    <property type="entry name" value="Glycogen Phosphorylase B"/>
    <property type="match status" value="2"/>
</dbReference>
<evidence type="ECO:0000256" key="3">
    <source>
        <dbReference type="ARBA" id="ARBA00010281"/>
    </source>
</evidence>
<dbReference type="Pfam" id="PF08323">
    <property type="entry name" value="Glyco_transf_5"/>
    <property type="match status" value="1"/>
</dbReference>
<protein>
    <recommendedName>
        <fullName evidence="7">Glycogen synthase</fullName>
        <ecNumber evidence="7">2.4.1.21</ecNumber>
    </recommendedName>
    <alternativeName>
        <fullName evidence="7">Starch [bacterial glycogen] synthase</fullName>
    </alternativeName>
</protein>
<evidence type="ECO:0000256" key="6">
    <source>
        <dbReference type="ARBA" id="ARBA00023056"/>
    </source>
</evidence>
<feature type="domain" description="Starch synthase catalytic" evidence="9">
    <location>
        <begin position="4"/>
        <end position="244"/>
    </location>
</feature>